<organism evidence="6 7">
    <name type="scientific">Solimonas marina</name>
    <dbReference type="NCBI Taxonomy" id="2714601"/>
    <lineage>
        <taxon>Bacteria</taxon>
        <taxon>Pseudomonadati</taxon>
        <taxon>Pseudomonadota</taxon>
        <taxon>Gammaproteobacteria</taxon>
        <taxon>Nevskiales</taxon>
        <taxon>Nevskiaceae</taxon>
        <taxon>Solimonas</taxon>
    </lineage>
</organism>
<evidence type="ECO:0000259" key="5">
    <source>
        <dbReference type="Pfam" id="PF07687"/>
    </source>
</evidence>
<dbReference type="GO" id="GO:0008233">
    <property type="term" value="F:peptidase activity"/>
    <property type="evidence" value="ECO:0007669"/>
    <property type="project" value="UniProtKB-KW"/>
</dbReference>
<comment type="caution">
    <text evidence="6">The sequence shown here is derived from an EMBL/GenBank/DDBJ whole genome shotgun (WGS) entry which is preliminary data.</text>
</comment>
<keyword evidence="2" id="KW-0479">Metal-binding</keyword>
<dbReference type="EMBL" id="JAAVXB010000018">
    <property type="protein sequence ID" value="NKF24657.1"/>
    <property type="molecule type" value="Genomic_DNA"/>
</dbReference>
<accession>A0A969WCX7</accession>
<dbReference type="InterPro" id="IPR002933">
    <property type="entry name" value="Peptidase_M20"/>
</dbReference>
<dbReference type="Gene3D" id="3.40.630.10">
    <property type="entry name" value="Zn peptidases"/>
    <property type="match status" value="1"/>
</dbReference>
<sequence length="504" mass="53734">MNAPLTLRRLVLAALLAAASSSAWAADPVHDAAAATLPEYLDLLRLPNVTRASAADIQRNAAWVKAAFMRHGFTAQLLDDGDTPMVFAQLGDRHARKTVLFYAHMDGQPVTPSEWDQASPFTPVLKAKDASGAWQALPLDKLQGGAIDPEWRVFARSAADDKAPIMMLMAAADAFKAAGKAPAINIKVLIDSHEEGGKPTLPDVVQRNEKLLKADAVVMLDGPMHASNRPTLVFGHRGVTGFKLTVYGARGDMHSGHYGNYIPNPAFGLARLLTAFKDADGRVLIPGFYDGVHFDAQTLAAFAAVPDDEAALLRRAGVARHDRVGDNYQQSLNYPSLNVTAMAAADIEHPRTVIPFEASASFDIRTVPATPGARELALVRQFVEAQGYHLSDGAPTDAERAKYPLLASIAGGEGAAPLQTPLDAPIGVWATKALEGAYGEAPVRIPMMGGTVPTHGLVVGLKSPILLMPLVNADDNQHAANENLRLGNYFMGVKSLHALMAQPL</sequence>
<gene>
    <name evidence="6" type="ORF">G7Y82_20305</name>
</gene>
<reference evidence="6" key="1">
    <citation type="submission" date="2020-03" db="EMBL/GenBank/DDBJ databases">
        <title>Solimonas marina sp. nov., isolated from deep seawater of the Pacific Ocean.</title>
        <authorList>
            <person name="Liu X."/>
            <person name="Lai Q."/>
            <person name="Sun F."/>
            <person name="Gai Y."/>
            <person name="Li G."/>
            <person name="Shao Z."/>
        </authorList>
    </citation>
    <scope>NUCLEOTIDE SEQUENCE</scope>
    <source>
        <strain evidence="6">C16B3</strain>
    </source>
</reference>
<protein>
    <submittedName>
        <fullName evidence="6">M20/M25/M40 family metallo-hydrolase</fullName>
    </submittedName>
</protein>
<evidence type="ECO:0000256" key="4">
    <source>
        <dbReference type="SAM" id="SignalP"/>
    </source>
</evidence>
<dbReference type="RefSeq" id="WP_168149967.1">
    <property type="nucleotide sequence ID" value="NZ_JAAVXB010000018.1"/>
</dbReference>
<dbReference type="Gene3D" id="3.30.70.360">
    <property type="match status" value="1"/>
</dbReference>
<evidence type="ECO:0000256" key="2">
    <source>
        <dbReference type="ARBA" id="ARBA00022723"/>
    </source>
</evidence>
<dbReference type="PANTHER" id="PTHR43270:SF8">
    <property type="entry name" value="DI- AND TRIPEPTIDASE DUG2-RELATED"/>
    <property type="match status" value="1"/>
</dbReference>
<keyword evidence="7" id="KW-1185">Reference proteome</keyword>
<dbReference type="PANTHER" id="PTHR43270">
    <property type="entry name" value="BETA-ALA-HIS DIPEPTIDASE"/>
    <property type="match status" value="1"/>
</dbReference>
<keyword evidence="1" id="KW-0645">Protease</keyword>
<feature type="chain" id="PRO_5036787317" evidence="4">
    <location>
        <begin position="26"/>
        <end position="504"/>
    </location>
</feature>
<feature type="signal peptide" evidence="4">
    <location>
        <begin position="1"/>
        <end position="25"/>
    </location>
</feature>
<evidence type="ECO:0000256" key="3">
    <source>
        <dbReference type="ARBA" id="ARBA00022801"/>
    </source>
</evidence>
<dbReference type="Pfam" id="PF01546">
    <property type="entry name" value="Peptidase_M20"/>
    <property type="match status" value="1"/>
</dbReference>
<feature type="domain" description="Peptidase M20 dimerisation" evidence="5">
    <location>
        <begin position="235"/>
        <end position="386"/>
    </location>
</feature>
<evidence type="ECO:0000256" key="1">
    <source>
        <dbReference type="ARBA" id="ARBA00022670"/>
    </source>
</evidence>
<keyword evidence="3" id="KW-0378">Hydrolase</keyword>
<proteinExistence type="predicted"/>
<name>A0A969WCX7_9GAMM</name>
<dbReference type="AlphaFoldDB" id="A0A969WCX7"/>
<dbReference type="Pfam" id="PF07687">
    <property type="entry name" value="M20_dimer"/>
    <property type="match status" value="1"/>
</dbReference>
<evidence type="ECO:0000313" key="7">
    <source>
        <dbReference type="Proteomes" id="UP000653472"/>
    </source>
</evidence>
<dbReference type="SUPFAM" id="SSF53187">
    <property type="entry name" value="Zn-dependent exopeptidases"/>
    <property type="match status" value="1"/>
</dbReference>
<dbReference type="InterPro" id="IPR051458">
    <property type="entry name" value="Cyt/Met_Dipeptidase"/>
</dbReference>
<evidence type="ECO:0000313" key="6">
    <source>
        <dbReference type="EMBL" id="NKF24657.1"/>
    </source>
</evidence>
<dbReference type="GO" id="GO:0046872">
    <property type="term" value="F:metal ion binding"/>
    <property type="evidence" value="ECO:0007669"/>
    <property type="project" value="UniProtKB-KW"/>
</dbReference>
<keyword evidence="4" id="KW-0732">Signal</keyword>
<dbReference type="GO" id="GO:0006508">
    <property type="term" value="P:proteolysis"/>
    <property type="evidence" value="ECO:0007669"/>
    <property type="project" value="UniProtKB-KW"/>
</dbReference>
<dbReference type="Proteomes" id="UP000653472">
    <property type="component" value="Unassembled WGS sequence"/>
</dbReference>
<dbReference type="InterPro" id="IPR011650">
    <property type="entry name" value="Peptidase_M20_dimer"/>
</dbReference>